<accession>A0A7W5ULM1</accession>
<dbReference type="EMBL" id="JACICA010000001">
    <property type="protein sequence ID" value="MBB3701957.1"/>
    <property type="molecule type" value="Genomic_DNA"/>
</dbReference>
<comment type="caution">
    <text evidence="2">The sequence shown here is derived from an EMBL/GenBank/DDBJ whole genome shotgun (WGS) entry which is preliminary data.</text>
</comment>
<dbReference type="PANTHER" id="PTHR30068">
    <property type="entry name" value="URONATE ISOMERASE"/>
    <property type="match status" value="1"/>
</dbReference>
<dbReference type="GO" id="GO:0016746">
    <property type="term" value="F:acyltransferase activity"/>
    <property type="evidence" value="ECO:0007669"/>
    <property type="project" value="InterPro"/>
</dbReference>
<sequence>METPAEYDDIRCYEAKDLKATFDALLADEQFCGILQQLFPEMAFEQLKAGIYSCKEVIDFQEKFIYTYIDKLMSKVSLGYDLNCEKIENKRKAYTFISNHRDIVLDPALLAMLLIKNGFSTTQEIAIGDNLLIYPWIKHFVRLNKAFIVQRSLGLREMLAASKKMSSYMHFVIREKQNPIWIAQREGRAKDSNDKTAEAVLKMVAMGGTGTPLGNLKEMNIVPMSLSYEYDPCDYLKAQEFQLKRDNADFKKSKQDDLLNMQTGIFGFKGHVHFAMGTPINDWLDELEDAPKGEFFGEIAQRMDREIYRNYRLFPGNYVAADLLHGNADHASHYSADEKNHFEKYLSGQLAKIIIPNKDEAFLRERILEMYANPVFNHESVL</sequence>
<feature type="domain" description="Phospholipid/glycerol acyltransferase" evidence="1">
    <location>
        <begin position="83"/>
        <end position="187"/>
    </location>
</feature>
<dbReference type="Pfam" id="PF01553">
    <property type="entry name" value="Acyltransferase"/>
    <property type="match status" value="1"/>
</dbReference>
<gene>
    <name evidence="2" type="ORF">FHS60_000399</name>
</gene>
<evidence type="ECO:0000313" key="3">
    <source>
        <dbReference type="Proteomes" id="UP000541425"/>
    </source>
</evidence>
<dbReference type="GO" id="GO:0019698">
    <property type="term" value="P:D-galacturonate catabolic process"/>
    <property type="evidence" value="ECO:0007669"/>
    <property type="project" value="TreeGrafter"/>
</dbReference>
<dbReference type="PANTHER" id="PTHR30068:SF3">
    <property type="entry name" value="PHOSPHOLIPID_GLYCEROL ACYLTRANSFERASE DOMAIN-CONTAINING PROTEIN"/>
    <property type="match status" value="1"/>
</dbReference>
<dbReference type="Proteomes" id="UP000541425">
    <property type="component" value="Unassembled WGS sequence"/>
</dbReference>
<evidence type="ECO:0000313" key="2">
    <source>
        <dbReference type="EMBL" id="MBB3701957.1"/>
    </source>
</evidence>
<proteinExistence type="predicted"/>
<dbReference type="AlphaFoldDB" id="A0A7W5ULM1"/>
<organism evidence="2 3">
    <name type="scientific">Alloprevotella rava</name>
    <dbReference type="NCBI Taxonomy" id="671218"/>
    <lineage>
        <taxon>Bacteria</taxon>
        <taxon>Pseudomonadati</taxon>
        <taxon>Bacteroidota</taxon>
        <taxon>Bacteroidia</taxon>
        <taxon>Bacteroidales</taxon>
        <taxon>Prevotellaceae</taxon>
        <taxon>Alloprevotella</taxon>
    </lineage>
</organism>
<dbReference type="RefSeq" id="WP_183694232.1">
    <property type="nucleotide sequence ID" value="NZ_JACICA010000001.1"/>
</dbReference>
<dbReference type="InterPro" id="IPR002123">
    <property type="entry name" value="Plipid/glycerol_acylTrfase"/>
</dbReference>
<evidence type="ECO:0000259" key="1">
    <source>
        <dbReference type="Pfam" id="PF01553"/>
    </source>
</evidence>
<protein>
    <recommendedName>
        <fullName evidence="1">Phospholipid/glycerol acyltransferase domain-containing protein</fullName>
    </recommendedName>
</protein>
<dbReference type="GO" id="GO:0042840">
    <property type="term" value="P:D-glucuronate catabolic process"/>
    <property type="evidence" value="ECO:0007669"/>
    <property type="project" value="TreeGrafter"/>
</dbReference>
<reference evidence="2 3" key="1">
    <citation type="submission" date="2020-08" db="EMBL/GenBank/DDBJ databases">
        <title>Genomic Encyclopedia of Type Strains, Phase IV (KMG-IV): sequencing the most valuable type-strain genomes for metagenomic binning, comparative biology and taxonomic classification.</title>
        <authorList>
            <person name="Goeker M."/>
        </authorList>
    </citation>
    <scope>NUCLEOTIDE SEQUENCE [LARGE SCALE GENOMIC DNA]</scope>
    <source>
        <strain evidence="2 3">DSM 22548</strain>
    </source>
</reference>
<name>A0A7W5ULM1_9BACT</name>